<protein>
    <submittedName>
        <fullName evidence="2">Uncharacterized protein</fullName>
    </submittedName>
</protein>
<proteinExistence type="predicted"/>
<feature type="region of interest" description="Disordered" evidence="1">
    <location>
        <begin position="100"/>
        <end position="127"/>
    </location>
</feature>
<gene>
    <name evidence="2" type="ORF">ANCDUO_12880</name>
</gene>
<evidence type="ECO:0000256" key="1">
    <source>
        <dbReference type="SAM" id="MobiDB-lite"/>
    </source>
</evidence>
<name>A0A0C2GIN6_9BILA</name>
<feature type="compositionally biased region" description="Polar residues" evidence="1">
    <location>
        <begin position="100"/>
        <end position="109"/>
    </location>
</feature>
<keyword evidence="3" id="KW-1185">Reference proteome</keyword>
<dbReference type="OrthoDB" id="5860093at2759"/>
<evidence type="ECO:0000313" key="3">
    <source>
        <dbReference type="Proteomes" id="UP000054047"/>
    </source>
</evidence>
<dbReference type="EMBL" id="KN735056">
    <property type="protein sequence ID" value="KIH56936.1"/>
    <property type="molecule type" value="Genomic_DNA"/>
</dbReference>
<organism evidence="2 3">
    <name type="scientific">Ancylostoma duodenale</name>
    <dbReference type="NCBI Taxonomy" id="51022"/>
    <lineage>
        <taxon>Eukaryota</taxon>
        <taxon>Metazoa</taxon>
        <taxon>Ecdysozoa</taxon>
        <taxon>Nematoda</taxon>
        <taxon>Chromadorea</taxon>
        <taxon>Rhabditida</taxon>
        <taxon>Rhabditina</taxon>
        <taxon>Rhabditomorpha</taxon>
        <taxon>Strongyloidea</taxon>
        <taxon>Ancylostomatidae</taxon>
        <taxon>Ancylostomatinae</taxon>
        <taxon>Ancylostoma</taxon>
    </lineage>
</organism>
<accession>A0A0C2GIN6</accession>
<dbReference type="Proteomes" id="UP000054047">
    <property type="component" value="Unassembled WGS sequence"/>
</dbReference>
<sequence>MAEARIAGKYRSQMMAVIENQAKAVCHLLGELNKSTEGYSQFGKELFRTLQFQEVESMDDLNDSLTTTERDGELLSEICGMFNTDLLQVRDVLGEIQQLQNSRQASSHSTQEEKMDVSQENGRLNPDVIGMVDDRQVNYSERFQMRTERPAFRLTRAVYGQHSRQHSESCDKADTEDRGQAHKLLTYMQANTCVSPGVFKDMKHENFEEFIRRFRRKYKGVIMDDHTLIEILGDDHLEGRANNVFLSIPEGVRRQGFRAVVDELRRLLAHGWAVVRINGVKELEAATWAKGIGVLLCT</sequence>
<evidence type="ECO:0000313" key="2">
    <source>
        <dbReference type="EMBL" id="KIH56936.1"/>
    </source>
</evidence>
<reference evidence="2 3" key="1">
    <citation type="submission" date="2013-12" db="EMBL/GenBank/DDBJ databases">
        <title>Draft genome of the parsitic nematode Ancylostoma duodenale.</title>
        <authorList>
            <person name="Mitreva M."/>
        </authorList>
    </citation>
    <scope>NUCLEOTIDE SEQUENCE [LARGE SCALE GENOMIC DNA]</scope>
    <source>
        <strain evidence="2 3">Zhejiang</strain>
    </source>
</reference>
<dbReference type="AlphaFoldDB" id="A0A0C2GIN6"/>